<feature type="transmembrane region" description="Helical" evidence="2">
    <location>
        <begin position="347"/>
        <end position="372"/>
    </location>
</feature>
<evidence type="ECO:0000313" key="3">
    <source>
        <dbReference type="EMBL" id="MVQ31216.1"/>
    </source>
</evidence>
<feature type="transmembrane region" description="Helical" evidence="2">
    <location>
        <begin position="154"/>
        <end position="175"/>
    </location>
</feature>
<dbReference type="GO" id="GO:0015297">
    <property type="term" value="F:antiporter activity"/>
    <property type="evidence" value="ECO:0007669"/>
    <property type="project" value="InterPro"/>
</dbReference>
<gene>
    <name evidence="3" type="ORF">GON04_17295</name>
</gene>
<organism evidence="3 4">
    <name type="scientific">Ramlibacter pinisoli</name>
    <dbReference type="NCBI Taxonomy" id="2682844"/>
    <lineage>
        <taxon>Bacteria</taxon>
        <taxon>Pseudomonadati</taxon>
        <taxon>Pseudomonadota</taxon>
        <taxon>Betaproteobacteria</taxon>
        <taxon>Burkholderiales</taxon>
        <taxon>Comamonadaceae</taxon>
        <taxon>Ramlibacter</taxon>
    </lineage>
</organism>
<feature type="transmembrane region" description="Helical" evidence="2">
    <location>
        <begin position="39"/>
        <end position="65"/>
    </location>
</feature>
<protein>
    <submittedName>
        <fullName evidence="3">MATE family efflux transporter</fullName>
    </submittedName>
</protein>
<reference evidence="3 4" key="1">
    <citation type="submission" date="2019-12" db="EMBL/GenBank/DDBJ databases">
        <authorList>
            <person name="Huq M.A."/>
        </authorList>
    </citation>
    <scope>NUCLEOTIDE SEQUENCE [LARGE SCALE GENOMIC DNA]</scope>
    <source>
        <strain evidence="3 4">MAH-25</strain>
    </source>
</reference>
<feature type="transmembrane region" description="Helical" evidence="2">
    <location>
        <begin position="384"/>
        <end position="405"/>
    </location>
</feature>
<name>A0A6N8IZ40_9BURK</name>
<keyword evidence="1" id="KW-0813">Transport</keyword>
<accession>A0A6N8IZ40</accession>
<feature type="transmembrane region" description="Helical" evidence="2">
    <location>
        <begin position="417"/>
        <end position="439"/>
    </location>
</feature>
<keyword evidence="2" id="KW-1133">Transmembrane helix</keyword>
<evidence type="ECO:0000313" key="4">
    <source>
        <dbReference type="Proteomes" id="UP000469385"/>
    </source>
</evidence>
<dbReference type="RefSeq" id="WP_157399292.1">
    <property type="nucleotide sequence ID" value="NZ_WSEL01000009.1"/>
</dbReference>
<dbReference type="EMBL" id="WSEL01000009">
    <property type="protein sequence ID" value="MVQ31216.1"/>
    <property type="molecule type" value="Genomic_DNA"/>
</dbReference>
<proteinExistence type="predicted"/>
<feature type="transmembrane region" description="Helical" evidence="2">
    <location>
        <begin position="12"/>
        <end position="33"/>
    </location>
</feature>
<dbReference type="InterPro" id="IPR002528">
    <property type="entry name" value="MATE_fam"/>
</dbReference>
<evidence type="ECO:0000256" key="2">
    <source>
        <dbReference type="SAM" id="Phobius"/>
    </source>
</evidence>
<feature type="transmembrane region" description="Helical" evidence="2">
    <location>
        <begin position="271"/>
        <end position="291"/>
    </location>
</feature>
<dbReference type="Pfam" id="PF01554">
    <property type="entry name" value="MatE"/>
    <property type="match status" value="2"/>
</dbReference>
<comment type="caution">
    <text evidence="3">The sequence shown here is derived from an EMBL/GenBank/DDBJ whole genome shotgun (WGS) entry which is preliminary data.</text>
</comment>
<feature type="transmembrane region" description="Helical" evidence="2">
    <location>
        <begin position="124"/>
        <end position="142"/>
    </location>
</feature>
<evidence type="ECO:0000256" key="1">
    <source>
        <dbReference type="ARBA" id="ARBA00022448"/>
    </source>
</evidence>
<keyword evidence="4" id="KW-1185">Reference proteome</keyword>
<dbReference type="NCBIfam" id="TIGR00797">
    <property type="entry name" value="matE"/>
    <property type="match status" value="1"/>
</dbReference>
<keyword evidence="2" id="KW-0472">Membrane</keyword>
<dbReference type="PANTHER" id="PTHR43298">
    <property type="entry name" value="MULTIDRUG RESISTANCE PROTEIN NORM-RELATED"/>
    <property type="match status" value="1"/>
</dbReference>
<sequence>MAELRTIARHAGTVLVGQLATMAFGVADTMIAGRYRTDALAALSVGSAVYISIFVALTGLVQAQLPAWAQLRGAGREAEVGRSVRQALYLCLVASAAGIAVLRWPGPLLQWAQVPPSLEGEVQAYLGILALALPAALLFRGYSTLNQALGKPVLVTWLQTGALAVKVPLSIWLTFGGAGVPALGLAGCAWATVIVQYLLLVLAIATIRFGSFYAPYRIWQRIEPPDGATLRGFARLGVPTALAVMVEVTSFTLMALFIARLGSQASASHQIAANLTAVLYMMPLSLGLAVSARVSYWLGSGDERQARQALRLGYKLGLALAASSAVLVLLGRHAIAHLYAGDKPEVVAAAGSLLLWGAAYHVADALQALSFFVLRSYGVANRPLVVYCVLLWGVGLGGGYVLAYQGLGTLAPMQSPAAFWAAGAFALAATAATLFILLWRVVRSRRPSFA</sequence>
<feature type="transmembrane region" description="Helical" evidence="2">
    <location>
        <begin position="236"/>
        <end position="259"/>
    </location>
</feature>
<dbReference type="InterPro" id="IPR050222">
    <property type="entry name" value="MATE_MdtK"/>
</dbReference>
<keyword evidence="2" id="KW-0812">Transmembrane</keyword>
<feature type="transmembrane region" description="Helical" evidence="2">
    <location>
        <begin position="312"/>
        <end position="335"/>
    </location>
</feature>
<dbReference type="GO" id="GO:0042910">
    <property type="term" value="F:xenobiotic transmembrane transporter activity"/>
    <property type="evidence" value="ECO:0007669"/>
    <property type="project" value="InterPro"/>
</dbReference>
<feature type="transmembrane region" description="Helical" evidence="2">
    <location>
        <begin position="86"/>
        <end position="104"/>
    </location>
</feature>
<dbReference type="GO" id="GO:0005886">
    <property type="term" value="C:plasma membrane"/>
    <property type="evidence" value="ECO:0007669"/>
    <property type="project" value="TreeGrafter"/>
</dbReference>
<dbReference type="Proteomes" id="UP000469385">
    <property type="component" value="Unassembled WGS sequence"/>
</dbReference>
<dbReference type="PANTHER" id="PTHR43298:SF2">
    <property type="entry name" value="FMN_FAD EXPORTER YEEO-RELATED"/>
    <property type="match status" value="1"/>
</dbReference>
<feature type="transmembrane region" description="Helical" evidence="2">
    <location>
        <begin position="195"/>
        <end position="216"/>
    </location>
</feature>
<dbReference type="AlphaFoldDB" id="A0A6N8IZ40"/>